<feature type="chain" id="PRO_5011778755" evidence="4">
    <location>
        <begin position="25"/>
        <end position="179"/>
    </location>
</feature>
<feature type="domain" description="Thioredoxin" evidence="5">
    <location>
        <begin position="36"/>
        <end position="178"/>
    </location>
</feature>
<dbReference type="EMBL" id="FONW01000006">
    <property type="protein sequence ID" value="SFF42143.1"/>
    <property type="molecule type" value="Genomic_DNA"/>
</dbReference>
<dbReference type="Pfam" id="PF08534">
    <property type="entry name" value="Redoxin"/>
    <property type="match status" value="1"/>
</dbReference>
<keyword evidence="7" id="KW-1185">Reference proteome</keyword>
<accession>A0A1I2IKI1</accession>
<dbReference type="Proteomes" id="UP000198964">
    <property type="component" value="Unassembled WGS sequence"/>
</dbReference>
<dbReference type="InterPro" id="IPR050553">
    <property type="entry name" value="Thioredoxin_ResA/DsbE_sf"/>
</dbReference>
<evidence type="ECO:0000313" key="7">
    <source>
        <dbReference type="Proteomes" id="UP000198964"/>
    </source>
</evidence>
<dbReference type="PROSITE" id="PS51352">
    <property type="entry name" value="THIOREDOXIN_2"/>
    <property type="match status" value="1"/>
</dbReference>
<dbReference type="InterPro" id="IPR017937">
    <property type="entry name" value="Thioredoxin_CS"/>
</dbReference>
<dbReference type="PROSITE" id="PS00194">
    <property type="entry name" value="THIOREDOXIN_1"/>
    <property type="match status" value="1"/>
</dbReference>
<dbReference type="AlphaFoldDB" id="A0A1I2IKI1"/>
<dbReference type="RefSeq" id="WP_093920202.1">
    <property type="nucleotide sequence ID" value="NZ_FONW01000006.1"/>
</dbReference>
<comment type="subcellular location">
    <subcellularLocation>
        <location evidence="1">Cell envelope</location>
    </subcellularLocation>
</comment>
<protein>
    <submittedName>
        <fullName evidence="6">Peroxiredoxin</fullName>
    </submittedName>
</protein>
<dbReference type="GO" id="GO:0030313">
    <property type="term" value="C:cell envelope"/>
    <property type="evidence" value="ECO:0007669"/>
    <property type="project" value="UniProtKB-SubCell"/>
</dbReference>
<reference evidence="6 7" key="1">
    <citation type="submission" date="2016-10" db="EMBL/GenBank/DDBJ databases">
        <authorList>
            <person name="de Groot N.N."/>
        </authorList>
    </citation>
    <scope>NUCLEOTIDE SEQUENCE [LARGE SCALE GENOMIC DNA]</scope>
    <source>
        <strain evidence="6 7">CGMCC 1.9156</strain>
    </source>
</reference>
<evidence type="ECO:0000259" key="5">
    <source>
        <dbReference type="PROSITE" id="PS51352"/>
    </source>
</evidence>
<dbReference type="PANTHER" id="PTHR42852">
    <property type="entry name" value="THIOL:DISULFIDE INTERCHANGE PROTEIN DSBE"/>
    <property type="match status" value="1"/>
</dbReference>
<proteinExistence type="predicted"/>
<dbReference type="InterPro" id="IPR013766">
    <property type="entry name" value="Thioredoxin_domain"/>
</dbReference>
<evidence type="ECO:0000256" key="3">
    <source>
        <dbReference type="ARBA" id="ARBA00023284"/>
    </source>
</evidence>
<dbReference type="InterPro" id="IPR036249">
    <property type="entry name" value="Thioredoxin-like_sf"/>
</dbReference>
<dbReference type="GO" id="GO:0016491">
    <property type="term" value="F:oxidoreductase activity"/>
    <property type="evidence" value="ECO:0007669"/>
    <property type="project" value="InterPro"/>
</dbReference>
<dbReference type="Gene3D" id="3.40.30.10">
    <property type="entry name" value="Glutaredoxin"/>
    <property type="match status" value="1"/>
</dbReference>
<keyword evidence="3" id="KW-0676">Redox-active center</keyword>
<evidence type="ECO:0000256" key="2">
    <source>
        <dbReference type="ARBA" id="ARBA00022748"/>
    </source>
</evidence>
<gene>
    <name evidence="6" type="ORF">SAMN05216283_10667</name>
</gene>
<dbReference type="InterPro" id="IPR013740">
    <property type="entry name" value="Redoxin"/>
</dbReference>
<evidence type="ECO:0000256" key="4">
    <source>
        <dbReference type="SAM" id="SignalP"/>
    </source>
</evidence>
<organism evidence="6 7">
    <name type="scientific">Sunxiuqinia elliptica</name>
    <dbReference type="NCBI Taxonomy" id="655355"/>
    <lineage>
        <taxon>Bacteria</taxon>
        <taxon>Pseudomonadati</taxon>
        <taxon>Bacteroidota</taxon>
        <taxon>Bacteroidia</taxon>
        <taxon>Marinilabiliales</taxon>
        <taxon>Prolixibacteraceae</taxon>
        <taxon>Sunxiuqinia</taxon>
    </lineage>
</organism>
<evidence type="ECO:0000313" key="6">
    <source>
        <dbReference type="EMBL" id="SFF42143.1"/>
    </source>
</evidence>
<dbReference type="STRING" id="655355.SAMN05216283_10667"/>
<keyword evidence="2" id="KW-0201">Cytochrome c-type biogenesis</keyword>
<dbReference type="GO" id="GO:0017004">
    <property type="term" value="P:cytochrome complex assembly"/>
    <property type="evidence" value="ECO:0007669"/>
    <property type="project" value="UniProtKB-KW"/>
</dbReference>
<name>A0A1I2IKI1_9BACT</name>
<dbReference type="SUPFAM" id="SSF52833">
    <property type="entry name" value="Thioredoxin-like"/>
    <property type="match status" value="1"/>
</dbReference>
<evidence type="ECO:0000256" key="1">
    <source>
        <dbReference type="ARBA" id="ARBA00004196"/>
    </source>
</evidence>
<sequence>MKSTTIRLSLLAVLMVFFSFSGKAQTEQNMKQTTLAKTGLQAPDFDFITLNGKKQSLSDLKGKVVLINFFATWCGPCLKELPHLQKDVFEKYQNNEKFELLVIGREHKPEELAKFKQQKGFKLDFTADADRSIYSKYATQFIPRNFLIDANGKVIYSSIGFKDEDFKELKQLITDQLAK</sequence>
<dbReference type="CDD" id="cd02966">
    <property type="entry name" value="TlpA_like_family"/>
    <property type="match status" value="1"/>
</dbReference>
<keyword evidence="4" id="KW-0732">Signal</keyword>
<feature type="signal peptide" evidence="4">
    <location>
        <begin position="1"/>
        <end position="24"/>
    </location>
</feature>
<dbReference type="PANTHER" id="PTHR42852:SF17">
    <property type="entry name" value="THIOREDOXIN-LIKE PROTEIN HI_1115"/>
    <property type="match status" value="1"/>
</dbReference>